<accession>A0A094QD93</accession>
<dbReference type="PANTHER" id="PTHR33392:SF6">
    <property type="entry name" value="POLYISOPRENYL-TEICHOIC ACID--PEPTIDOGLYCAN TEICHOIC ACID TRANSFERASE TAGU"/>
    <property type="match status" value="1"/>
</dbReference>
<dbReference type="PANTHER" id="PTHR33392">
    <property type="entry name" value="POLYISOPRENYL-TEICHOIC ACID--PEPTIDOGLYCAN TEICHOIC ACID TRANSFERASE TAGU"/>
    <property type="match status" value="1"/>
</dbReference>
<proteinExistence type="predicted"/>
<gene>
    <name evidence="3" type="ORF">GM51_2585</name>
</gene>
<dbReference type="Pfam" id="PF03816">
    <property type="entry name" value="LytR_cpsA_psr"/>
    <property type="match status" value="1"/>
</dbReference>
<dbReference type="EMBL" id="JNSL01000008">
    <property type="protein sequence ID" value="KGA21367.1"/>
    <property type="molecule type" value="Genomic_DNA"/>
</dbReference>
<evidence type="ECO:0000313" key="3">
    <source>
        <dbReference type="EMBL" id="KGA21367.1"/>
    </source>
</evidence>
<reference evidence="3" key="1">
    <citation type="submission" date="2014-06" db="EMBL/GenBank/DDBJ databases">
        <title>Key roles for freshwater Actinobacteria revealed by deep metagenomic sequencing.</title>
        <authorList>
            <person name="Ghai R."/>
            <person name="Mizuno C.M."/>
            <person name="Picazo A."/>
            <person name="Camacho A."/>
            <person name="Rodriguez-Valera F."/>
        </authorList>
    </citation>
    <scope>NUCLEOTIDE SEQUENCE</scope>
</reference>
<feature type="transmembrane region" description="Helical" evidence="1">
    <location>
        <begin position="117"/>
        <end position="138"/>
    </location>
</feature>
<sequence length="426" mass="45191">MESTVYRRGSDGKIVGTPEAKPVIEIPAPPVFAVTTYRAGDIGQTQAQPKIVADTPQPEVFAAPVSASPVVAAPLPASVETKPAQQQVKPSPKLPAVNLPKFSFGKSKSRFPRPVRYIRNIVLAYLGFYVVLGFHAAASLDKMPASSNVALADTAGTNWLLVGSDSREGLTKAERKELHTGKDEGSQRTDTIMVIHIDDSGKPTLVSLPRDSYITIPAHIALDGSSVEDRKNKINTAYGKGGAPLLVETVERNTGLHIDHYMEVGFKGIRDITDAVGGVNMCVPADVTDENSGLNLLAGCQELDGKNALAYVRMRYADPKGDLGRIERQQQFLSSVMKKVATPAVLLNPISMWKLVDAGTGSVNVGDGDSVMDISSLARAMRALSNGNGTLTTVPVSETDANTAAGSSVIWDDAAARELFVSLGAN</sequence>
<name>A0A094QD93_9ZZZZ</name>
<keyword evidence="1" id="KW-0472">Membrane</keyword>
<keyword evidence="1" id="KW-0812">Transmembrane</keyword>
<comment type="caution">
    <text evidence="3">The sequence shown here is derived from an EMBL/GenBank/DDBJ whole genome shotgun (WGS) entry which is preliminary data.</text>
</comment>
<evidence type="ECO:0000259" key="2">
    <source>
        <dbReference type="Pfam" id="PF03816"/>
    </source>
</evidence>
<feature type="domain" description="Cell envelope-related transcriptional attenuator" evidence="2">
    <location>
        <begin position="188"/>
        <end position="341"/>
    </location>
</feature>
<evidence type="ECO:0000256" key="1">
    <source>
        <dbReference type="SAM" id="Phobius"/>
    </source>
</evidence>
<dbReference type="AlphaFoldDB" id="A0A094QD93"/>
<dbReference type="InterPro" id="IPR004474">
    <property type="entry name" value="LytR_CpsA_psr"/>
</dbReference>
<protein>
    <recommendedName>
        <fullName evidence="2">Cell envelope-related transcriptional attenuator domain-containing protein</fullName>
    </recommendedName>
</protein>
<organism evidence="3">
    <name type="scientific">freshwater metagenome</name>
    <dbReference type="NCBI Taxonomy" id="449393"/>
    <lineage>
        <taxon>unclassified sequences</taxon>
        <taxon>metagenomes</taxon>
        <taxon>ecological metagenomes</taxon>
    </lineage>
</organism>
<dbReference type="Gene3D" id="3.40.630.190">
    <property type="entry name" value="LCP protein"/>
    <property type="match status" value="1"/>
</dbReference>
<dbReference type="InterPro" id="IPR050922">
    <property type="entry name" value="LytR/CpsA/Psr_CW_biosynth"/>
</dbReference>
<keyword evidence="1" id="KW-1133">Transmembrane helix</keyword>
<dbReference type="NCBIfam" id="TIGR00350">
    <property type="entry name" value="lytR_cpsA_psr"/>
    <property type="match status" value="1"/>
</dbReference>